<keyword evidence="2" id="KW-0812">Transmembrane</keyword>
<feature type="compositionally biased region" description="Acidic residues" evidence="1">
    <location>
        <begin position="793"/>
        <end position="810"/>
    </location>
</feature>
<organism evidence="3 4">
    <name type="scientific">Adlercreutzia faecimuris</name>
    <dbReference type="NCBI Taxonomy" id="2897341"/>
    <lineage>
        <taxon>Bacteria</taxon>
        <taxon>Bacillati</taxon>
        <taxon>Actinomycetota</taxon>
        <taxon>Coriobacteriia</taxon>
        <taxon>Eggerthellales</taxon>
        <taxon>Eggerthellaceae</taxon>
        <taxon>Adlercreutzia</taxon>
    </lineage>
</organism>
<keyword evidence="3" id="KW-0378">Hydrolase</keyword>
<feature type="transmembrane region" description="Helical" evidence="2">
    <location>
        <begin position="161"/>
        <end position="179"/>
    </location>
</feature>
<feature type="transmembrane region" description="Helical" evidence="2">
    <location>
        <begin position="65"/>
        <end position="96"/>
    </location>
</feature>
<dbReference type="SUPFAM" id="SSF53187">
    <property type="entry name" value="Zn-dependent exopeptidases"/>
    <property type="match status" value="2"/>
</dbReference>
<comment type="caution">
    <text evidence="3">The sequence shown here is derived from an EMBL/GenBank/DDBJ whole genome shotgun (WGS) entry which is preliminary data.</text>
</comment>
<proteinExistence type="predicted"/>
<feature type="region of interest" description="Disordered" evidence="1">
    <location>
        <begin position="313"/>
        <end position="427"/>
    </location>
</feature>
<feature type="compositionally biased region" description="Low complexity" evidence="1">
    <location>
        <begin position="333"/>
        <end position="353"/>
    </location>
</feature>
<feature type="compositionally biased region" description="Basic and acidic residues" evidence="1">
    <location>
        <begin position="383"/>
        <end position="399"/>
    </location>
</feature>
<sequence>MAAIQEHVAYLSQTIGPRPAGTEEEQQAALYITEQLQTDAGLPASIEDFSCNPDADLPRAICSAVVALAAVVAIFVSALVIPALVLTVVAGAVYVAEALGKPVVSRFLNRGVSQNVIAKYEPDFSPEAGSGRRRKIVLVAHYDSGKVQVEANPPLLSALPILNWAAIGGIVVSAVILAVRCLTTLEGTAAVALNVVAVIALLAAAWPLLLAILHRSASYNEGANCNAAGVAVLMDVASRVGRGRLSAAELERLRDGDAVIHGADAARAAGAAPDGAELVYETGTPAPREESAAERLLSAKAAVAALTGKPVSETISIDLPEPEPEPLPEEEPAALAAADGEAAQDAAPDGAAPEVDEPIEIEPEERDEPSVPDWFKAAQQKAKKADDREAPVQRSRYAEALDAALAEQRPNRFSAPAETGISETEQRLQQMRESIMEVKAPGFRRAEDTEAPAAVPAVDAAEAASAPAPAPADATPAAPQDADEPAGGATIAFRPVPLDIPTPAAPDVLGAERRETPAAIFDDAVEEVRAQEVTFREPRPLTGSAEATPVDRAAVAESLAAAIPSIQTPAAALADAVPAVGAAGKKPTKRKRRAISLPSIGAEADALTPLDELSKQPAPLAEERQPATGRVQDLRSVLPSIANAPAAEPALSAASLPSLSGAMAPAAVVEEESFEATSVSRAGAFAVAGSTGAFAPVGDELLDDVDPDDMYVDDADDSDYEEVITETGAFSGPGYVDMPKSRASRFLGKFGFGRKKAQEETTPQEWLDVDDEFEAQAAGAARGGWESFREDADGYDDGYDDDGYYDEADDEDGGEVYEALYEEQDEPAGRTRRWHGGGFSREQLGRVSTLSEDVRPEQPAELPDEGVGVEDIVRFRNPDINTEVWFVALGAELAGNGGMNAFLDEHAQDMRGAIIIDLDALGAGDLTLIEKEGAYLPRQASSRMRRLVKKASGAVGLTVGSGSMTWMDSAAACAMRRGCQTMHLAGMEGGKPAYFGQSDDVVENVSADKMAVNADFVMELLKSI</sequence>
<dbReference type="GO" id="GO:0004177">
    <property type="term" value="F:aminopeptidase activity"/>
    <property type="evidence" value="ECO:0007669"/>
    <property type="project" value="UniProtKB-KW"/>
</dbReference>
<name>A0ABS9WDI9_9ACTN</name>
<dbReference type="RefSeq" id="WP_242162594.1">
    <property type="nucleotide sequence ID" value="NZ_JAJMLW010000001.1"/>
</dbReference>
<feature type="compositionally biased region" description="Acidic residues" evidence="1">
    <location>
        <begin position="354"/>
        <end position="367"/>
    </location>
</feature>
<protein>
    <submittedName>
        <fullName evidence="3">Aminopeptidase</fullName>
    </submittedName>
</protein>
<evidence type="ECO:0000313" key="3">
    <source>
        <dbReference type="EMBL" id="MCI2240918.1"/>
    </source>
</evidence>
<keyword evidence="4" id="KW-1185">Reference proteome</keyword>
<keyword evidence="2" id="KW-0472">Membrane</keyword>
<gene>
    <name evidence="3" type="ORF">LPT13_00920</name>
</gene>
<evidence type="ECO:0000256" key="1">
    <source>
        <dbReference type="SAM" id="MobiDB-lite"/>
    </source>
</evidence>
<reference evidence="3" key="1">
    <citation type="submission" date="2021-11" db="EMBL/GenBank/DDBJ databases">
        <title>A Novel Adlercreutzia Species, isolated from a Allomyrina dichotoma larva feces.</title>
        <authorList>
            <person name="Suh M.K."/>
        </authorList>
    </citation>
    <scope>NUCLEOTIDE SEQUENCE</scope>
    <source>
        <strain evidence="3">JBNU-10</strain>
    </source>
</reference>
<dbReference type="Proteomes" id="UP001430755">
    <property type="component" value="Unassembled WGS sequence"/>
</dbReference>
<feature type="region of interest" description="Disordered" evidence="1">
    <location>
        <begin position="440"/>
        <end position="499"/>
    </location>
</feature>
<keyword evidence="3" id="KW-0031">Aminopeptidase</keyword>
<evidence type="ECO:0000313" key="4">
    <source>
        <dbReference type="Proteomes" id="UP001430755"/>
    </source>
</evidence>
<keyword evidence="3" id="KW-0645">Protease</keyword>
<feature type="compositionally biased region" description="Low complexity" evidence="1">
    <location>
        <begin position="451"/>
        <end position="480"/>
    </location>
</feature>
<feature type="region of interest" description="Disordered" evidence="1">
    <location>
        <begin position="778"/>
        <end position="810"/>
    </location>
</feature>
<feature type="transmembrane region" description="Helical" evidence="2">
    <location>
        <begin position="191"/>
        <end position="213"/>
    </location>
</feature>
<accession>A0ABS9WDI9</accession>
<dbReference type="EMBL" id="JAJMLW010000001">
    <property type="protein sequence ID" value="MCI2240918.1"/>
    <property type="molecule type" value="Genomic_DNA"/>
</dbReference>
<keyword evidence="2" id="KW-1133">Transmembrane helix</keyword>
<dbReference type="Gene3D" id="3.40.630.10">
    <property type="entry name" value="Zn peptidases"/>
    <property type="match status" value="2"/>
</dbReference>
<evidence type="ECO:0000256" key="2">
    <source>
        <dbReference type="SAM" id="Phobius"/>
    </source>
</evidence>
<feature type="compositionally biased region" description="Acidic residues" evidence="1">
    <location>
        <begin position="320"/>
        <end position="332"/>
    </location>
</feature>